<keyword evidence="9" id="KW-0460">Magnesium</keyword>
<evidence type="ECO:0000259" key="11">
    <source>
        <dbReference type="SMART" id="SM00471"/>
    </source>
</evidence>
<dbReference type="InterPro" id="IPR050124">
    <property type="entry name" value="tRNA_CCA-adding_enzyme"/>
</dbReference>
<sequence>MSSTTVPVEVEGALPVGAWIVGGAVRDEILGRDVIDVDVAVTGDPEVAAAALRETVGNSAMFSLSDAFGAWRVVDHDRRWQVDISPLGGATISDDLSHRDLTVNAIAREVGSQELIDPFGGRKDLEAKVLRAVGPAAFSEDPLRVLRLVRIAGELGFEVESATLDMASAASPDISGVSGERQLMEFGRIIGGADPLTGLRLMDAVGALEAVLPELTQLRGIGQSRYHHLDCFDHTLMVLEQVLLLEESPDVLGDAGPDAAALLSGEMGDGLRRWDAVRLGALLHDIAKSSTRVEYSGGRIGFPDHHIVGTEMTADILARLRTSTRLSSAVQAMVKHHMDAGFMTHHEPVSARDIEGYLVSTEPVSVDVTVLSAADRLATRGRRSDEAIPRHIGLCEKLLGAAVVRERQGTPPPLIRGDDLAAALGIPQGPQVGVLLVELAAAQYAGEISTSEEAVAHAQRFLAGQ</sequence>
<proteinExistence type="inferred from homology"/>
<organism evidence="12">
    <name type="scientific">freshwater metagenome</name>
    <dbReference type="NCBI Taxonomy" id="449393"/>
    <lineage>
        <taxon>unclassified sequences</taxon>
        <taxon>metagenomes</taxon>
        <taxon>ecological metagenomes</taxon>
    </lineage>
</organism>
<dbReference type="Pfam" id="PF01743">
    <property type="entry name" value="PolyA_pol"/>
    <property type="match status" value="1"/>
</dbReference>
<dbReference type="SUPFAM" id="SSF81301">
    <property type="entry name" value="Nucleotidyltransferase"/>
    <property type="match status" value="1"/>
</dbReference>
<keyword evidence="8" id="KW-0547">Nucleotide-binding</keyword>
<dbReference type="InterPro" id="IPR043519">
    <property type="entry name" value="NT_sf"/>
</dbReference>
<dbReference type="InterPro" id="IPR006674">
    <property type="entry name" value="HD_domain"/>
</dbReference>
<keyword evidence="3" id="KW-0820">tRNA-binding</keyword>
<keyword evidence="5" id="KW-0819">tRNA processing</keyword>
<comment type="similarity">
    <text evidence="2">Belongs to the tRNA nucleotidyltransferase/poly(A) polymerase family.</text>
</comment>
<reference evidence="12" key="1">
    <citation type="submission" date="2020-05" db="EMBL/GenBank/DDBJ databases">
        <authorList>
            <person name="Chiriac C."/>
            <person name="Salcher M."/>
            <person name="Ghai R."/>
            <person name="Kavagutti S V."/>
        </authorList>
    </citation>
    <scope>NUCLEOTIDE SEQUENCE</scope>
</reference>
<dbReference type="Pfam" id="PF01966">
    <property type="entry name" value="HD"/>
    <property type="match status" value="1"/>
</dbReference>
<evidence type="ECO:0000256" key="6">
    <source>
        <dbReference type="ARBA" id="ARBA00022695"/>
    </source>
</evidence>
<dbReference type="AlphaFoldDB" id="A0A6J7DZW5"/>
<dbReference type="Gene3D" id="3.30.460.10">
    <property type="entry name" value="Beta Polymerase, domain 2"/>
    <property type="match status" value="1"/>
</dbReference>
<protein>
    <submittedName>
        <fullName evidence="12">Unannotated protein</fullName>
    </submittedName>
</protein>
<dbReference type="InterPro" id="IPR002646">
    <property type="entry name" value="PolA_pol_head_dom"/>
</dbReference>
<dbReference type="GO" id="GO:0000049">
    <property type="term" value="F:tRNA binding"/>
    <property type="evidence" value="ECO:0007669"/>
    <property type="project" value="UniProtKB-KW"/>
</dbReference>
<dbReference type="GO" id="GO:0016779">
    <property type="term" value="F:nucleotidyltransferase activity"/>
    <property type="evidence" value="ECO:0007669"/>
    <property type="project" value="UniProtKB-KW"/>
</dbReference>
<dbReference type="CDD" id="cd05398">
    <property type="entry name" value="NT_ClassII-CCAase"/>
    <property type="match status" value="1"/>
</dbReference>
<evidence type="ECO:0000256" key="9">
    <source>
        <dbReference type="ARBA" id="ARBA00022842"/>
    </source>
</evidence>
<dbReference type="CDD" id="cd00077">
    <property type="entry name" value="HDc"/>
    <property type="match status" value="1"/>
</dbReference>
<dbReference type="Pfam" id="PF12627">
    <property type="entry name" value="PolyA_pol_RNAbd"/>
    <property type="match status" value="1"/>
</dbReference>
<evidence type="ECO:0000313" key="12">
    <source>
        <dbReference type="EMBL" id="CAB4874094.1"/>
    </source>
</evidence>
<evidence type="ECO:0000256" key="2">
    <source>
        <dbReference type="ARBA" id="ARBA00007265"/>
    </source>
</evidence>
<name>A0A6J7DZW5_9ZZZZ</name>
<evidence type="ECO:0000256" key="8">
    <source>
        <dbReference type="ARBA" id="ARBA00022741"/>
    </source>
</evidence>
<dbReference type="SUPFAM" id="SSF81891">
    <property type="entry name" value="Poly A polymerase C-terminal region-like"/>
    <property type="match status" value="1"/>
</dbReference>
<evidence type="ECO:0000256" key="4">
    <source>
        <dbReference type="ARBA" id="ARBA00022679"/>
    </source>
</evidence>
<dbReference type="EMBL" id="CAFBLU010000012">
    <property type="protein sequence ID" value="CAB4874094.1"/>
    <property type="molecule type" value="Genomic_DNA"/>
</dbReference>
<feature type="domain" description="HD/PDEase" evidence="11">
    <location>
        <begin position="227"/>
        <end position="389"/>
    </location>
</feature>
<accession>A0A6J7DZW5</accession>
<dbReference type="GO" id="GO:0000166">
    <property type="term" value="F:nucleotide binding"/>
    <property type="evidence" value="ECO:0007669"/>
    <property type="project" value="UniProtKB-KW"/>
</dbReference>
<keyword evidence="7" id="KW-0479">Metal-binding</keyword>
<dbReference type="InterPro" id="IPR032828">
    <property type="entry name" value="PolyA_RNA-bd"/>
</dbReference>
<dbReference type="PANTHER" id="PTHR47545:SF2">
    <property type="entry name" value="CC-ADDING TRNA NUCLEOTIDYLTRANSFERASE"/>
    <property type="match status" value="1"/>
</dbReference>
<evidence type="ECO:0000256" key="1">
    <source>
        <dbReference type="ARBA" id="ARBA00001946"/>
    </source>
</evidence>
<dbReference type="Gene3D" id="1.10.3090.10">
    <property type="entry name" value="cca-adding enzyme, domain 2"/>
    <property type="match status" value="1"/>
</dbReference>
<evidence type="ECO:0000256" key="3">
    <source>
        <dbReference type="ARBA" id="ARBA00022555"/>
    </source>
</evidence>
<dbReference type="GO" id="GO:0046872">
    <property type="term" value="F:metal ion binding"/>
    <property type="evidence" value="ECO:0007669"/>
    <property type="project" value="UniProtKB-KW"/>
</dbReference>
<dbReference type="InterPro" id="IPR003607">
    <property type="entry name" value="HD/PDEase_dom"/>
</dbReference>
<evidence type="ECO:0000256" key="10">
    <source>
        <dbReference type="ARBA" id="ARBA00022884"/>
    </source>
</evidence>
<keyword evidence="6" id="KW-0548">Nucleotidyltransferase</keyword>
<evidence type="ECO:0000256" key="7">
    <source>
        <dbReference type="ARBA" id="ARBA00022723"/>
    </source>
</evidence>
<evidence type="ECO:0000256" key="5">
    <source>
        <dbReference type="ARBA" id="ARBA00022694"/>
    </source>
</evidence>
<dbReference type="PANTHER" id="PTHR47545">
    <property type="entry name" value="MULTIFUNCTIONAL CCA PROTEIN"/>
    <property type="match status" value="1"/>
</dbReference>
<keyword evidence="4" id="KW-0808">Transferase</keyword>
<dbReference type="SMART" id="SM00471">
    <property type="entry name" value="HDc"/>
    <property type="match status" value="1"/>
</dbReference>
<comment type="cofactor">
    <cofactor evidence="1">
        <name>Mg(2+)</name>
        <dbReference type="ChEBI" id="CHEBI:18420"/>
    </cofactor>
</comment>
<dbReference type="GO" id="GO:0008033">
    <property type="term" value="P:tRNA processing"/>
    <property type="evidence" value="ECO:0007669"/>
    <property type="project" value="UniProtKB-KW"/>
</dbReference>
<keyword evidence="10" id="KW-0694">RNA-binding</keyword>
<gene>
    <name evidence="12" type="ORF">UFOPK3444_00907</name>
</gene>